<reference evidence="1" key="1">
    <citation type="submission" date="2018-02" db="EMBL/GenBank/DDBJ databases">
        <title>Rhizophora mucronata_Transcriptome.</title>
        <authorList>
            <person name="Meera S.P."/>
            <person name="Sreeshan A."/>
            <person name="Augustine A."/>
        </authorList>
    </citation>
    <scope>NUCLEOTIDE SEQUENCE</scope>
    <source>
        <tissue evidence="1">Leaf</tissue>
    </source>
</reference>
<organism evidence="1">
    <name type="scientific">Rhizophora mucronata</name>
    <name type="common">Asiatic mangrove</name>
    <dbReference type="NCBI Taxonomy" id="61149"/>
    <lineage>
        <taxon>Eukaryota</taxon>
        <taxon>Viridiplantae</taxon>
        <taxon>Streptophyta</taxon>
        <taxon>Embryophyta</taxon>
        <taxon>Tracheophyta</taxon>
        <taxon>Spermatophyta</taxon>
        <taxon>Magnoliopsida</taxon>
        <taxon>eudicotyledons</taxon>
        <taxon>Gunneridae</taxon>
        <taxon>Pentapetalae</taxon>
        <taxon>rosids</taxon>
        <taxon>fabids</taxon>
        <taxon>Malpighiales</taxon>
        <taxon>Rhizophoraceae</taxon>
        <taxon>Rhizophora</taxon>
    </lineage>
</organism>
<name>A0A2P2QD55_RHIMU</name>
<dbReference type="AlphaFoldDB" id="A0A2P2QD55"/>
<protein>
    <submittedName>
        <fullName evidence="1">Uncharacterized protein</fullName>
    </submittedName>
</protein>
<sequence length="33" mass="3622">MNSQQTGAQVLNSLMGKILESCHLARSCLSNMR</sequence>
<evidence type="ECO:0000313" key="1">
    <source>
        <dbReference type="EMBL" id="MBX64854.1"/>
    </source>
</evidence>
<accession>A0A2P2QD55</accession>
<dbReference type="EMBL" id="GGEC01084370">
    <property type="protein sequence ID" value="MBX64854.1"/>
    <property type="molecule type" value="Transcribed_RNA"/>
</dbReference>
<proteinExistence type="predicted"/>